<name>A0A871BLF6_HALGI</name>
<protein>
    <submittedName>
        <fullName evidence="1">Uncharacterized protein</fullName>
    </submittedName>
</protein>
<dbReference type="Proteomes" id="UP000663064">
    <property type="component" value="Plasmid pHGLR1"/>
</dbReference>
<evidence type="ECO:0000313" key="2">
    <source>
        <dbReference type="Proteomes" id="UP000663064"/>
    </source>
</evidence>
<accession>A0A871BLF6</accession>
<reference evidence="1" key="1">
    <citation type="journal article" date="2021" name="Front. Microbiol.">
        <title>Cellular and Genomic Properties of Haloferax gibbonsii LR2-5, the Host of Euryarchaeal Virus HFTV1.</title>
        <authorList>
            <person name="Tittes C."/>
            <person name="Schwarzer S."/>
            <person name="Pfeiffer F."/>
            <person name="Dyall-Smith M."/>
            <person name="Rodriguez-Franco M."/>
            <person name="Oksanen H.M."/>
            <person name="Quax T.E.F."/>
        </authorList>
    </citation>
    <scope>NUCLEOTIDE SEQUENCE</scope>
    <source>
        <strain evidence="1">LR2-5</strain>
    </source>
</reference>
<keyword evidence="1" id="KW-0614">Plasmid</keyword>
<gene>
    <name evidence="1" type="ORF">HfgLR_21915</name>
</gene>
<geneLocation type="plasmid" evidence="1 2">
    <name>pHGLR1</name>
</geneLocation>
<evidence type="ECO:0000313" key="1">
    <source>
        <dbReference type="EMBL" id="QOS13595.1"/>
    </source>
</evidence>
<proteinExistence type="predicted"/>
<sequence length="207" mass="24094">MTDRGTFQSAFSDFRSPGSELDSFKLAVENLITEYSRRFNSFPMEVDDLDVNQIIDYRKQYAYGGNFSGLASRLNTELRTSPYTAQVESGYDISKLKAIIEEDQVSLPLVELHVDYFEEISEYEVQPGQFNKKETPNVIAALITNGEVLYWDPIYDYLNSETPRNKELRLSESVFLELWSRQNSARWTFWIDRQDQETLPSYQGDDQ</sequence>
<organism evidence="1 2">
    <name type="scientific">Haloferax gibbonsii</name>
    <dbReference type="NCBI Taxonomy" id="35746"/>
    <lineage>
        <taxon>Archaea</taxon>
        <taxon>Methanobacteriati</taxon>
        <taxon>Methanobacteriota</taxon>
        <taxon>Stenosarchaea group</taxon>
        <taxon>Halobacteria</taxon>
        <taxon>Halobacteriales</taxon>
        <taxon>Haloferacaceae</taxon>
        <taxon>Haloferax</taxon>
    </lineage>
</organism>
<dbReference type="AlphaFoldDB" id="A0A871BLF6"/>
<dbReference type="EMBL" id="CP063206">
    <property type="protein sequence ID" value="QOS13595.1"/>
    <property type="molecule type" value="Genomic_DNA"/>
</dbReference>